<gene>
    <name evidence="1" type="ORF">L798_10380</name>
</gene>
<dbReference type="AlphaFoldDB" id="A0A067R7N1"/>
<name>A0A067R7N1_ZOONE</name>
<proteinExistence type="predicted"/>
<evidence type="ECO:0000313" key="2">
    <source>
        <dbReference type="Proteomes" id="UP000027135"/>
    </source>
</evidence>
<dbReference type="Proteomes" id="UP000027135">
    <property type="component" value="Unassembled WGS sequence"/>
</dbReference>
<protein>
    <submittedName>
        <fullName evidence="1">Uncharacterized protein</fullName>
    </submittedName>
</protein>
<dbReference type="InParanoid" id="A0A067R7N1"/>
<accession>A0A067R7N1</accession>
<reference evidence="1 2" key="1">
    <citation type="journal article" date="2014" name="Nat. Commun.">
        <title>Molecular traces of alternative social organization in a termite genome.</title>
        <authorList>
            <person name="Terrapon N."/>
            <person name="Li C."/>
            <person name="Robertson H.M."/>
            <person name="Ji L."/>
            <person name="Meng X."/>
            <person name="Booth W."/>
            <person name="Chen Z."/>
            <person name="Childers C.P."/>
            <person name="Glastad K.M."/>
            <person name="Gokhale K."/>
            <person name="Gowin J."/>
            <person name="Gronenberg W."/>
            <person name="Hermansen R.A."/>
            <person name="Hu H."/>
            <person name="Hunt B.G."/>
            <person name="Huylmans A.K."/>
            <person name="Khalil S.M."/>
            <person name="Mitchell R.D."/>
            <person name="Munoz-Torres M.C."/>
            <person name="Mustard J.A."/>
            <person name="Pan H."/>
            <person name="Reese J.T."/>
            <person name="Scharf M.E."/>
            <person name="Sun F."/>
            <person name="Vogel H."/>
            <person name="Xiao J."/>
            <person name="Yang W."/>
            <person name="Yang Z."/>
            <person name="Yang Z."/>
            <person name="Zhou J."/>
            <person name="Zhu J."/>
            <person name="Brent C.S."/>
            <person name="Elsik C.G."/>
            <person name="Goodisman M.A."/>
            <person name="Liberles D.A."/>
            <person name="Roe R.M."/>
            <person name="Vargo E.L."/>
            <person name="Vilcinskas A."/>
            <person name="Wang J."/>
            <person name="Bornberg-Bauer E."/>
            <person name="Korb J."/>
            <person name="Zhang G."/>
            <person name="Liebig J."/>
        </authorList>
    </citation>
    <scope>NUCLEOTIDE SEQUENCE [LARGE SCALE GENOMIC DNA]</scope>
    <source>
        <tissue evidence="1">Whole organism</tissue>
    </source>
</reference>
<dbReference type="EMBL" id="KK852886">
    <property type="protein sequence ID" value="KDR14348.1"/>
    <property type="molecule type" value="Genomic_DNA"/>
</dbReference>
<evidence type="ECO:0000313" key="1">
    <source>
        <dbReference type="EMBL" id="KDR14348.1"/>
    </source>
</evidence>
<organism evidence="1 2">
    <name type="scientific">Zootermopsis nevadensis</name>
    <name type="common">Dampwood termite</name>
    <dbReference type="NCBI Taxonomy" id="136037"/>
    <lineage>
        <taxon>Eukaryota</taxon>
        <taxon>Metazoa</taxon>
        <taxon>Ecdysozoa</taxon>
        <taxon>Arthropoda</taxon>
        <taxon>Hexapoda</taxon>
        <taxon>Insecta</taxon>
        <taxon>Pterygota</taxon>
        <taxon>Neoptera</taxon>
        <taxon>Polyneoptera</taxon>
        <taxon>Dictyoptera</taxon>
        <taxon>Blattodea</taxon>
        <taxon>Blattoidea</taxon>
        <taxon>Termitoidae</taxon>
        <taxon>Termopsidae</taxon>
        <taxon>Zootermopsis</taxon>
    </lineage>
</organism>
<keyword evidence="2" id="KW-1185">Reference proteome</keyword>
<sequence length="120" mass="13806">MAGTKSRASFRELLKKFNILPLASEFLLSLFSSVVNNIEKFQTNSDIHNIRYRYNPHVATLASVNIKKESTVLKLSFSIISPTIKSLNHDIKKFKPALKEYLLTHTYYIEFTSTKNPQLL</sequence>